<protein>
    <recommendedName>
        <fullName evidence="4">Encoded protein</fullName>
    </recommendedName>
</protein>
<keyword evidence="3" id="KW-1185">Reference proteome</keyword>
<reference evidence="2" key="1">
    <citation type="submission" date="2017-08" db="EMBL/GenBank/DDBJ databases">
        <authorList>
            <person name="Polle J.E."/>
            <person name="Barry K."/>
            <person name="Cushman J."/>
            <person name="Schmutz J."/>
            <person name="Tran D."/>
            <person name="Hathwaick L.T."/>
            <person name="Yim W.C."/>
            <person name="Jenkins J."/>
            <person name="Mckie-Krisberg Z.M."/>
            <person name="Prochnik S."/>
            <person name="Lindquist E."/>
            <person name="Dockter R.B."/>
            <person name="Adam C."/>
            <person name="Molina H."/>
            <person name="Bunkerborg J."/>
            <person name="Jin E."/>
            <person name="Buchheim M."/>
            <person name="Magnuson J."/>
        </authorList>
    </citation>
    <scope>NUCLEOTIDE SEQUENCE</scope>
    <source>
        <strain evidence="2">CCAP 19/18</strain>
    </source>
</reference>
<evidence type="ECO:0008006" key="4">
    <source>
        <dbReference type="Google" id="ProtNLM"/>
    </source>
</evidence>
<gene>
    <name evidence="2" type="ORF">DUNSADRAFT_16943</name>
</gene>
<comment type="caution">
    <text evidence="2">The sequence shown here is derived from an EMBL/GenBank/DDBJ whole genome shotgun (WGS) entry which is preliminary data.</text>
</comment>
<feature type="compositionally biased region" description="Pro residues" evidence="1">
    <location>
        <begin position="86"/>
        <end position="133"/>
    </location>
</feature>
<proteinExistence type="predicted"/>
<evidence type="ECO:0000313" key="3">
    <source>
        <dbReference type="Proteomes" id="UP000815325"/>
    </source>
</evidence>
<feature type="region of interest" description="Disordered" evidence="1">
    <location>
        <begin position="1"/>
        <end position="22"/>
    </location>
</feature>
<organism evidence="2 3">
    <name type="scientific">Dunaliella salina</name>
    <name type="common">Green alga</name>
    <name type="synonym">Protococcus salinus</name>
    <dbReference type="NCBI Taxonomy" id="3046"/>
    <lineage>
        <taxon>Eukaryota</taxon>
        <taxon>Viridiplantae</taxon>
        <taxon>Chlorophyta</taxon>
        <taxon>core chlorophytes</taxon>
        <taxon>Chlorophyceae</taxon>
        <taxon>CS clade</taxon>
        <taxon>Chlamydomonadales</taxon>
        <taxon>Dunaliellaceae</taxon>
        <taxon>Dunaliella</taxon>
    </lineage>
</organism>
<name>A0ABQ7H0M2_DUNSA</name>
<evidence type="ECO:0000313" key="2">
    <source>
        <dbReference type="EMBL" id="KAF5840395.1"/>
    </source>
</evidence>
<evidence type="ECO:0000256" key="1">
    <source>
        <dbReference type="SAM" id="MobiDB-lite"/>
    </source>
</evidence>
<accession>A0ABQ7H0M2</accession>
<dbReference type="EMBL" id="MU069515">
    <property type="protein sequence ID" value="KAF5840395.1"/>
    <property type="molecule type" value="Genomic_DNA"/>
</dbReference>
<dbReference type="Proteomes" id="UP000815325">
    <property type="component" value="Unassembled WGS sequence"/>
</dbReference>
<sequence length="482" mass="52001">MLKRVLSASDLGEKGVLFPSHNAQCAKPTRLRRISSSNTVSDPSWLDHVKAKTPSRLHLIKPPAASPALSLPPAPKHEAQRGSPAAKPPRPRTPPLHAPFHIPPPSRPSPPLHTPHSPQPSPPSNITPAAPSNPLPSLPVRVFRASHWDFSALRDLLSSCQQLQDMISSGSSTNSDADPQRSIIGTTCRMLSSSLRRISKHTVEALTSAPGAWHLSPHAGITISEFGYAEAWTLNAREADARKCLDLELHHPGSRSTVQCFQRSDVDQPWMPVGVISAACSDIRQQMQSANPVQQLADAYALVTAKPAAAAHACQLALAQGLSLSGLASLLQAAADGLAAAFAQPHLQSRHCHACLICTAVLLLCRLLQMASEFINLKWDLLTALWITIKHNVGCSFSQFHAGCCRWPCCYACTAAFAICVQPAGPPWSRRATRTQASHVEHLIQINELPLLEHLTSCLLGYYQESVVLLVLLFSIGASAQK</sequence>
<feature type="region of interest" description="Disordered" evidence="1">
    <location>
        <begin position="63"/>
        <end position="133"/>
    </location>
</feature>